<proteinExistence type="predicted"/>
<evidence type="ECO:0000313" key="1">
    <source>
        <dbReference type="EMBL" id="PZO47627.1"/>
    </source>
</evidence>
<gene>
    <name evidence="1" type="ORF">DCF15_18840</name>
</gene>
<sequence length="328" mass="37961">MEDIIISLKDNKHFGKQISERLKPLYDWDRALINALEKITNCILNALEDGKSISILNNKSFEYATLGDVSLLEGLIRDLAKEGYSKHAGKLFEARTPLEKEKLSTLNKKLNDLSYVLKRIVNDVAKKVLDREMDRVKDAIENLFVFHLESLQKSATDTAPDLAINFPQTVLTKVSCTVNPNFSFEGGFPVLQESYTEEVTKKTGTKRVWFFFNKDIYVTKVEKRSSDNAHIPSFEELDRGWKLQKERGEIEAYNVILAWWKEQFNQFDRGVGKFQADVIDEYQIRLDRAYRDNRIDHDSKMEAWKPLKGEAELVSSRINQLGAEWKSR</sequence>
<evidence type="ECO:0000313" key="2">
    <source>
        <dbReference type="Proteomes" id="UP000249794"/>
    </source>
</evidence>
<dbReference type="AlphaFoldDB" id="A0A2W4WX47"/>
<organism evidence="1 2">
    <name type="scientific">Phormidesmis priestleyi</name>
    <dbReference type="NCBI Taxonomy" id="268141"/>
    <lineage>
        <taxon>Bacteria</taxon>
        <taxon>Bacillati</taxon>
        <taxon>Cyanobacteriota</taxon>
        <taxon>Cyanophyceae</taxon>
        <taxon>Leptolyngbyales</taxon>
        <taxon>Leptolyngbyaceae</taxon>
        <taxon>Phormidesmis</taxon>
    </lineage>
</organism>
<reference evidence="2" key="1">
    <citation type="submission" date="2018-04" db="EMBL/GenBank/DDBJ databases">
        <authorList>
            <person name="Cornet L."/>
        </authorList>
    </citation>
    <scope>NUCLEOTIDE SEQUENCE [LARGE SCALE GENOMIC DNA]</scope>
</reference>
<dbReference type="EMBL" id="QBMP01000267">
    <property type="protein sequence ID" value="PZO47627.1"/>
    <property type="molecule type" value="Genomic_DNA"/>
</dbReference>
<dbReference type="Proteomes" id="UP000249794">
    <property type="component" value="Unassembled WGS sequence"/>
</dbReference>
<name>A0A2W4WX47_9CYAN</name>
<reference evidence="1 2" key="2">
    <citation type="submission" date="2018-06" db="EMBL/GenBank/DDBJ databases">
        <title>Metagenomic assembly of (sub)arctic Cyanobacteria and their associated microbiome from non-axenic cultures.</title>
        <authorList>
            <person name="Baurain D."/>
        </authorList>
    </citation>
    <scope>NUCLEOTIDE SEQUENCE [LARGE SCALE GENOMIC DNA]</scope>
    <source>
        <strain evidence="1">ULC027bin1</strain>
    </source>
</reference>
<protein>
    <submittedName>
        <fullName evidence="1">Uncharacterized protein</fullName>
    </submittedName>
</protein>
<accession>A0A2W4WX47</accession>
<comment type="caution">
    <text evidence="1">The sequence shown here is derived from an EMBL/GenBank/DDBJ whole genome shotgun (WGS) entry which is preliminary data.</text>
</comment>